<evidence type="ECO:0000256" key="3">
    <source>
        <dbReference type="ARBA" id="ARBA00022449"/>
    </source>
</evidence>
<evidence type="ECO:0000256" key="9">
    <source>
        <dbReference type="ARBA" id="ARBA00031636"/>
    </source>
</evidence>
<proteinExistence type="predicted"/>
<evidence type="ECO:0000256" key="5">
    <source>
        <dbReference type="ARBA" id="ARBA00022692"/>
    </source>
</evidence>
<feature type="transmembrane region" description="Helical" evidence="10">
    <location>
        <begin position="425"/>
        <end position="441"/>
    </location>
</feature>
<keyword evidence="8 10" id="KW-0472">Membrane</keyword>
<feature type="transmembrane region" description="Helical" evidence="10">
    <location>
        <begin position="197"/>
        <end position="218"/>
    </location>
</feature>
<feature type="transmembrane region" description="Helical" evidence="10">
    <location>
        <begin position="318"/>
        <end position="339"/>
    </location>
</feature>
<feature type="transmembrane region" description="Helical" evidence="10">
    <location>
        <begin position="400"/>
        <end position="419"/>
    </location>
</feature>
<dbReference type="GO" id="GO:0015297">
    <property type="term" value="F:antiporter activity"/>
    <property type="evidence" value="ECO:0007669"/>
    <property type="project" value="UniProtKB-KW"/>
</dbReference>
<dbReference type="PANTHER" id="PTHR43298:SF2">
    <property type="entry name" value="FMN_FAD EXPORTER YEEO-RELATED"/>
    <property type="match status" value="1"/>
</dbReference>
<feature type="transmembrane region" description="Helical" evidence="10">
    <location>
        <begin position="12"/>
        <end position="32"/>
    </location>
</feature>
<keyword evidence="7" id="KW-0406">Ion transport</keyword>
<feature type="transmembrane region" description="Helical" evidence="10">
    <location>
        <begin position="138"/>
        <end position="157"/>
    </location>
</feature>
<dbReference type="AlphaFoldDB" id="A0A6N2UZW7"/>
<evidence type="ECO:0000256" key="7">
    <source>
        <dbReference type="ARBA" id="ARBA00023065"/>
    </source>
</evidence>
<dbReference type="GO" id="GO:0006811">
    <property type="term" value="P:monoatomic ion transport"/>
    <property type="evidence" value="ECO:0007669"/>
    <property type="project" value="UniProtKB-KW"/>
</dbReference>
<dbReference type="Pfam" id="PF01554">
    <property type="entry name" value="MatE"/>
    <property type="match status" value="2"/>
</dbReference>
<evidence type="ECO:0000256" key="2">
    <source>
        <dbReference type="ARBA" id="ARBA00022448"/>
    </source>
</evidence>
<accession>A0A6N2UZW7</accession>
<dbReference type="GO" id="GO:0042910">
    <property type="term" value="F:xenobiotic transmembrane transporter activity"/>
    <property type="evidence" value="ECO:0007669"/>
    <property type="project" value="InterPro"/>
</dbReference>
<organism evidence="11">
    <name type="scientific">Akkermansia muciniphila</name>
    <dbReference type="NCBI Taxonomy" id="239935"/>
    <lineage>
        <taxon>Bacteria</taxon>
        <taxon>Pseudomonadati</taxon>
        <taxon>Verrucomicrobiota</taxon>
        <taxon>Verrucomicrobiia</taxon>
        <taxon>Verrucomicrobiales</taxon>
        <taxon>Akkermansiaceae</taxon>
        <taxon>Akkermansia</taxon>
    </lineage>
</organism>
<feature type="transmembrane region" description="Helical" evidence="10">
    <location>
        <begin position="52"/>
        <end position="80"/>
    </location>
</feature>
<dbReference type="InterPro" id="IPR048279">
    <property type="entry name" value="MdtK-like"/>
</dbReference>
<evidence type="ECO:0000256" key="4">
    <source>
        <dbReference type="ARBA" id="ARBA00022475"/>
    </source>
</evidence>
<keyword evidence="4" id="KW-1003">Cell membrane</keyword>
<evidence type="ECO:0000256" key="8">
    <source>
        <dbReference type="ARBA" id="ARBA00023136"/>
    </source>
</evidence>
<dbReference type="InterPro" id="IPR002528">
    <property type="entry name" value="MATE_fam"/>
</dbReference>
<comment type="subcellular location">
    <subcellularLocation>
        <location evidence="1">Cell membrane</location>
        <topology evidence="1">Multi-pass membrane protein</topology>
    </subcellularLocation>
</comment>
<keyword evidence="6 10" id="KW-1133">Transmembrane helix</keyword>
<dbReference type="GO" id="GO:0005886">
    <property type="term" value="C:plasma membrane"/>
    <property type="evidence" value="ECO:0007669"/>
    <property type="project" value="UniProtKB-SubCell"/>
</dbReference>
<evidence type="ECO:0000256" key="6">
    <source>
        <dbReference type="ARBA" id="ARBA00022989"/>
    </source>
</evidence>
<dbReference type="NCBIfam" id="TIGR00797">
    <property type="entry name" value="matE"/>
    <property type="match status" value="1"/>
</dbReference>
<keyword evidence="5 10" id="KW-0812">Transmembrane</keyword>
<protein>
    <recommendedName>
        <fullName evidence="9">Multidrug-efflux transporter</fullName>
    </recommendedName>
</protein>
<reference evidence="11" key="1">
    <citation type="submission" date="2019-11" db="EMBL/GenBank/DDBJ databases">
        <authorList>
            <person name="Feng L."/>
        </authorList>
    </citation>
    <scope>NUCLEOTIDE SEQUENCE</scope>
    <source>
        <strain evidence="11">AMuciniphilaLFYP55</strain>
    </source>
</reference>
<feature type="transmembrane region" description="Helical" evidence="10">
    <location>
        <begin position="238"/>
        <end position="266"/>
    </location>
</feature>
<feature type="transmembrane region" description="Helical" evidence="10">
    <location>
        <begin position="169"/>
        <end position="191"/>
    </location>
</feature>
<feature type="transmembrane region" description="Helical" evidence="10">
    <location>
        <begin position="359"/>
        <end position="379"/>
    </location>
</feature>
<dbReference type="EMBL" id="CACRSS010000020">
    <property type="protein sequence ID" value="VYT22753.1"/>
    <property type="molecule type" value="Genomic_DNA"/>
</dbReference>
<evidence type="ECO:0000313" key="11">
    <source>
        <dbReference type="EMBL" id="VYT22753.1"/>
    </source>
</evidence>
<evidence type="ECO:0000256" key="1">
    <source>
        <dbReference type="ARBA" id="ARBA00004651"/>
    </source>
</evidence>
<dbReference type="PIRSF" id="PIRSF006603">
    <property type="entry name" value="DinF"/>
    <property type="match status" value="1"/>
</dbReference>
<dbReference type="PANTHER" id="PTHR43298">
    <property type="entry name" value="MULTIDRUG RESISTANCE PROTEIN NORM-RELATED"/>
    <property type="match status" value="1"/>
</dbReference>
<keyword evidence="3" id="KW-0050">Antiport</keyword>
<evidence type="ECO:0000256" key="10">
    <source>
        <dbReference type="SAM" id="Phobius"/>
    </source>
</evidence>
<feature type="transmembrane region" description="Helical" evidence="10">
    <location>
        <begin position="92"/>
        <end position="118"/>
    </location>
</feature>
<keyword evidence="2" id="KW-0813">Transport</keyword>
<dbReference type="InterPro" id="IPR050222">
    <property type="entry name" value="MATE_MdtK"/>
</dbReference>
<dbReference type="CDD" id="cd13138">
    <property type="entry name" value="MATE_yoeA_like"/>
    <property type="match status" value="1"/>
</dbReference>
<name>A0A6N2UZW7_9BACT</name>
<feature type="transmembrane region" description="Helical" evidence="10">
    <location>
        <begin position="286"/>
        <end position="306"/>
    </location>
</feature>
<sequence length="468" mass="50503">MRAFRMTKTLTSGNPAKLIFLFTIPLLIGNLFQQFYNMADTLIVGRTLGVEALAAVGCTGGLMFFILGFVIGFTAGLAIITAQRFGAGRRRAVRRSFAVCIVLSSVMTVLLTAVSVAFARPVLELLQTPPEILEAAHAYIIVISWGIGAAMLFNLLSNVLRALGDSRTPLYFLVLACVLNIALDLALILRFGMGPAGAAVATVASQLVAGLCCTAYVFKRFPILRLTRADWNMSRRYLWAHIRVALPMGFQASIIAIGAILVQFALNRLGAQSVAAFSAAQKIDMVATLPMMSFGITMATYVAQNYGARNLERIRRGVLQCNLMSVGFSIAVASANIAWGPELIRLFVGDGEKEVVSLAQTYLNINASMYWVLALLFVFRYTLQGLGQSIVPTFAGVMELCMRALAAIVLARCLGFTGASMASPAAWIGSCVPLAIAYYFTSRKLARSMKQGFPPCREEEPGAVRQAA</sequence>
<gene>
    <name evidence="11" type="primary">mepA_1</name>
    <name evidence="11" type="ORF">AMLFYP55_01179</name>
</gene>